<dbReference type="InParanoid" id="A0A3Q7JLL1"/>
<feature type="region of interest" description="Disordered" evidence="1">
    <location>
        <begin position="1"/>
        <end position="35"/>
    </location>
</feature>
<reference evidence="2" key="2">
    <citation type="submission" date="2019-01" db="UniProtKB">
        <authorList>
            <consortium name="EnsemblPlants"/>
        </authorList>
    </citation>
    <scope>IDENTIFICATION</scope>
    <source>
        <strain evidence="2">cv. Heinz 1706</strain>
    </source>
</reference>
<dbReference type="PANTHER" id="PTHR33022:SF21">
    <property type="entry name" value="UBIQUITIN-LIKE PROTEASE FAMILY PROFILE DOMAIN-CONTAINING PROTEIN"/>
    <property type="match status" value="1"/>
</dbReference>
<feature type="compositionally biased region" description="Basic and acidic residues" evidence="1">
    <location>
        <begin position="11"/>
        <end position="32"/>
    </location>
</feature>
<evidence type="ECO:0000256" key="1">
    <source>
        <dbReference type="SAM" id="MobiDB-lite"/>
    </source>
</evidence>
<proteinExistence type="predicted"/>
<reference evidence="2" key="1">
    <citation type="journal article" date="2012" name="Nature">
        <title>The tomato genome sequence provides insights into fleshy fruit evolution.</title>
        <authorList>
            <consortium name="Tomato Genome Consortium"/>
        </authorList>
    </citation>
    <scope>NUCLEOTIDE SEQUENCE [LARGE SCALE GENOMIC DNA]</scope>
    <source>
        <strain evidence="2">cv. Heinz 1706</strain>
    </source>
</reference>
<accession>A0A3Q7JLL1</accession>
<dbReference type="AlphaFoldDB" id="A0A3Q7JLL1"/>
<sequence length="291" mass="32755">MDTVLAPEPAVVKKLENKDEPEKKKPVNDGKTRNRLSKSVILPESRYSAAGVEVDKLCLDLEPEVVIVFENKVASEDEVSKFRLPETRDYYAEILKLEPKGSSHGLDILTNEIIELRKELVKSGGSKSFIREVREPSKKQADETFSGGLDFNGDEDVAGIAIEKVLSKVIVDINEEADLNIVGEKSDGNTKITNSFFKLCDAHEDKKFKVKDSDDISRYICGRRLLEVARGIKDCGVFVIAFAEFVNNGQHILNQQVKADILRKRFGAILWEYARRNQASDLQSEDERPVR</sequence>
<keyword evidence="3" id="KW-1185">Reference proteome</keyword>
<name>A0A3Q7JLL1_SOLLC</name>
<evidence type="ECO:0008006" key="4">
    <source>
        <dbReference type="Google" id="ProtNLM"/>
    </source>
</evidence>
<evidence type="ECO:0000313" key="3">
    <source>
        <dbReference type="Proteomes" id="UP000004994"/>
    </source>
</evidence>
<organism evidence="2">
    <name type="scientific">Solanum lycopersicum</name>
    <name type="common">Tomato</name>
    <name type="synonym">Lycopersicon esculentum</name>
    <dbReference type="NCBI Taxonomy" id="4081"/>
    <lineage>
        <taxon>Eukaryota</taxon>
        <taxon>Viridiplantae</taxon>
        <taxon>Streptophyta</taxon>
        <taxon>Embryophyta</taxon>
        <taxon>Tracheophyta</taxon>
        <taxon>Spermatophyta</taxon>
        <taxon>Magnoliopsida</taxon>
        <taxon>eudicotyledons</taxon>
        <taxon>Gunneridae</taxon>
        <taxon>Pentapetalae</taxon>
        <taxon>asterids</taxon>
        <taxon>lamiids</taxon>
        <taxon>Solanales</taxon>
        <taxon>Solanaceae</taxon>
        <taxon>Solanoideae</taxon>
        <taxon>Solaneae</taxon>
        <taxon>Solanum</taxon>
        <taxon>Solanum subgen. Lycopersicon</taxon>
    </lineage>
</organism>
<dbReference type="Gramene" id="Solyc11g039715.1.1">
    <property type="protein sequence ID" value="Solyc11g039715.1.1"/>
    <property type="gene ID" value="Solyc11g039715.1"/>
</dbReference>
<dbReference type="EnsemblPlants" id="Solyc11g039715.1.1">
    <property type="protein sequence ID" value="Solyc11g039715.1.1"/>
    <property type="gene ID" value="Solyc11g039715.1"/>
</dbReference>
<dbReference type="PaxDb" id="4081-Solyc05g014670.1.1"/>
<evidence type="ECO:0000313" key="2">
    <source>
        <dbReference type="EnsemblPlants" id="Solyc11g039715.1.1"/>
    </source>
</evidence>
<dbReference type="Proteomes" id="UP000004994">
    <property type="component" value="Chromosome 11"/>
</dbReference>
<protein>
    <recommendedName>
        <fullName evidence="4">Ubiquitin-like protease family profile domain-containing protein</fullName>
    </recommendedName>
</protein>
<dbReference type="PANTHER" id="PTHR33022">
    <property type="entry name" value="DUF1985 DOMAIN-CONTAINING PROTEIN"/>
    <property type="match status" value="1"/>
</dbReference>